<keyword evidence="2" id="KW-0238">DNA-binding</keyword>
<evidence type="ECO:0000313" key="8">
    <source>
        <dbReference type="Proteomes" id="UP000029278"/>
    </source>
</evidence>
<feature type="domain" description="HTH rpiR-type" evidence="4">
    <location>
        <begin position="1"/>
        <end position="77"/>
    </location>
</feature>
<evidence type="ECO:0000313" key="7">
    <source>
        <dbReference type="EMBL" id="MUG25783.1"/>
    </source>
</evidence>
<dbReference type="Gene3D" id="3.40.50.10490">
    <property type="entry name" value="Glucose-6-phosphate isomerase like protein, domain 1"/>
    <property type="match status" value="1"/>
</dbReference>
<dbReference type="Pfam" id="PF01380">
    <property type="entry name" value="SIS"/>
    <property type="match status" value="1"/>
</dbReference>
<organism evidence="6 8">
    <name type="scientific">Paenibacillus macerans</name>
    <name type="common">Bacillus macerans</name>
    <dbReference type="NCBI Taxonomy" id="44252"/>
    <lineage>
        <taxon>Bacteria</taxon>
        <taxon>Bacillati</taxon>
        <taxon>Bacillota</taxon>
        <taxon>Bacilli</taxon>
        <taxon>Bacillales</taxon>
        <taxon>Paenibacillaceae</taxon>
        <taxon>Paenibacillus</taxon>
    </lineage>
</organism>
<dbReference type="GO" id="GO:0003700">
    <property type="term" value="F:DNA-binding transcription factor activity"/>
    <property type="evidence" value="ECO:0007669"/>
    <property type="project" value="InterPro"/>
</dbReference>
<evidence type="ECO:0000259" key="4">
    <source>
        <dbReference type="PROSITE" id="PS51071"/>
    </source>
</evidence>
<feature type="domain" description="SIS" evidence="5">
    <location>
        <begin position="118"/>
        <end position="258"/>
    </location>
</feature>
<gene>
    <name evidence="6" type="ORF">DJ90_5588</name>
    <name evidence="7" type="ORF">GNQ08_25815</name>
</gene>
<dbReference type="InterPro" id="IPR047640">
    <property type="entry name" value="RpiR-like"/>
</dbReference>
<dbReference type="GO" id="GO:0003677">
    <property type="term" value="F:DNA binding"/>
    <property type="evidence" value="ECO:0007669"/>
    <property type="project" value="UniProtKB-KW"/>
</dbReference>
<dbReference type="SUPFAM" id="SSF46689">
    <property type="entry name" value="Homeodomain-like"/>
    <property type="match status" value="1"/>
</dbReference>
<dbReference type="OrthoDB" id="3684496at2"/>
<dbReference type="GO" id="GO:1901135">
    <property type="term" value="P:carbohydrate derivative metabolic process"/>
    <property type="evidence" value="ECO:0007669"/>
    <property type="project" value="InterPro"/>
</dbReference>
<dbReference type="InterPro" id="IPR036388">
    <property type="entry name" value="WH-like_DNA-bd_sf"/>
</dbReference>
<reference evidence="7 9" key="2">
    <citation type="submission" date="2019-11" db="EMBL/GenBank/DDBJ databases">
        <title>Draft genome sequences of five Paenibacillus species of dairy origin.</title>
        <authorList>
            <person name="Olajide A.M."/>
            <person name="Chen S."/>
            <person name="Lapointe G."/>
        </authorList>
    </citation>
    <scope>NUCLEOTIDE SEQUENCE [LARGE SCALE GENOMIC DNA]</scope>
    <source>
        <strain evidence="7 9">3CT49</strain>
    </source>
</reference>
<dbReference type="STRING" id="44252.DJ90_5588"/>
<accession>A0A090XHE5</accession>
<dbReference type="InterPro" id="IPR035472">
    <property type="entry name" value="RpiR-like_SIS"/>
</dbReference>
<dbReference type="EMBL" id="JMQA01000062">
    <property type="protein sequence ID" value="KFM83847.1"/>
    <property type="molecule type" value="Genomic_DNA"/>
</dbReference>
<dbReference type="AlphaFoldDB" id="A0A090XHE5"/>
<evidence type="ECO:0000256" key="1">
    <source>
        <dbReference type="ARBA" id="ARBA00023015"/>
    </source>
</evidence>
<evidence type="ECO:0000256" key="3">
    <source>
        <dbReference type="ARBA" id="ARBA00023163"/>
    </source>
</evidence>
<protein>
    <submittedName>
        <fullName evidence="6">SIS domain protein</fullName>
    </submittedName>
    <submittedName>
        <fullName evidence="7">SIS domain-containing protein</fullName>
    </submittedName>
</protein>
<dbReference type="InterPro" id="IPR000281">
    <property type="entry name" value="HTH_RpiR"/>
</dbReference>
<evidence type="ECO:0000259" key="5">
    <source>
        <dbReference type="PROSITE" id="PS51464"/>
    </source>
</evidence>
<dbReference type="PATRIC" id="fig|44252.3.peg.6535"/>
<dbReference type="InterPro" id="IPR046348">
    <property type="entry name" value="SIS_dom_sf"/>
</dbReference>
<evidence type="ECO:0000256" key="2">
    <source>
        <dbReference type="ARBA" id="ARBA00023125"/>
    </source>
</evidence>
<dbReference type="HOGENOM" id="CLU_055769_0_3_9"/>
<reference evidence="6 8" key="1">
    <citation type="submission" date="2014-04" db="EMBL/GenBank/DDBJ databases">
        <authorList>
            <person name="Bishop-Lilly K.A."/>
            <person name="Broomall S.M."/>
            <person name="Chain P.S."/>
            <person name="Chertkov O."/>
            <person name="Coyne S.R."/>
            <person name="Daligault H.E."/>
            <person name="Davenport K.W."/>
            <person name="Erkkila T."/>
            <person name="Frey K.G."/>
            <person name="Gibbons H.S."/>
            <person name="Gu W."/>
            <person name="Jaissle J."/>
            <person name="Johnson S.L."/>
            <person name="Koroleva G.I."/>
            <person name="Ladner J.T."/>
            <person name="Lo C.-C."/>
            <person name="Minogue T.D."/>
            <person name="Munk C."/>
            <person name="Palacios G.F."/>
            <person name="Redden C.L."/>
            <person name="Rosenzweig C.N."/>
            <person name="Scholz M.B."/>
            <person name="Teshima H."/>
            <person name="Xu Y."/>
        </authorList>
    </citation>
    <scope>NUCLEOTIDE SEQUENCE [LARGE SCALE GENOMIC DNA]</scope>
    <source>
        <strain evidence="6 8">8244</strain>
    </source>
</reference>
<dbReference type="InterPro" id="IPR001347">
    <property type="entry name" value="SIS_dom"/>
</dbReference>
<dbReference type="InterPro" id="IPR009057">
    <property type="entry name" value="Homeodomain-like_sf"/>
</dbReference>
<dbReference type="CDD" id="cd05013">
    <property type="entry name" value="SIS_RpiR"/>
    <property type="match status" value="1"/>
</dbReference>
<dbReference type="GO" id="GO:0097367">
    <property type="term" value="F:carbohydrate derivative binding"/>
    <property type="evidence" value="ECO:0007669"/>
    <property type="project" value="InterPro"/>
</dbReference>
<dbReference type="PANTHER" id="PTHR30514">
    <property type="entry name" value="GLUCOKINASE"/>
    <property type="match status" value="1"/>
</dbReference>
<keyword evidence="3" id="KW-0804">Transcription</keyword>
<dbReference type="RefSeq" id="WP_036627487.1">
    <property type="nucleotide sequence ID" value="NZ_BGML01000019.1"/>
</dbReference>
<dbReference type="Pfam" id="PF01418">
    <property type="entry name" value="HTH_6"/>
    <property type="match status" value="1"/>
</dbReference>
<comment type="caution">
    <text evidence="6">The sequence shown here is derived from an EMBL/GenBank/DDBJ whole genome shotgun (WGS) entry which is preliminary data.</text>
</comment>
<dbReference type="EMBL" id="WNZZ01000030">
    <property type="protein sequence ID" value="MUG25783.1"/>
    <property type="molecule type" value="Genomic_DNA"/>
</dbReference>
<proteinExistence type="predicted"/>
<dbReference type="Gene3D" id="1.10.10.10">
    <property type="entry name" value="Winged helix-like DNA-binding domain superfamily/Winged helix DNA-binding domain"/>
    <property type="match status" value="1"/>
</dbReference>
<sequence>MDLIAEIGSYYPSLTRSEQKVARRVLEHADEVLYSSITEFAEASGVGETTVIRFCRKIKFKGYQEFRLALAQSQMLRKIEENKLEEREAHYIERVCGNVVKVLQASLSLLDRNTLEAAVELIDKARHIQFIGVGSSGITALDAKNRLLRLGRRSEAAFDSHMQAMSAVLLEEGDVAVGFSVSGSSKDTNDILAKAKSGGAKVIAVTNYAKSPITSIADLVLLTAGKESPLEGGSMSAKISQLFVIDLLCEGLSLKDLERAKHMKEKTARAVIDKIY</sequence>
<evidence type="ECO:0000313" key="9">
    <source>
        <dbReference type="Proteomes" id="UP000442469"/>
    </source>
</evidence>
<keyword evidence="1" id="KW-0805">Transcription regulation</keyword>
<dbReference type="GeneID" id="77011285"/>
<dbReference type="PROSITE" id="PS51464">
    <property type="entry name" value="SIS"/>
    <property type="match status" value="1"/>
</dbReference>
<dbReference type="Proteomes" id="UP000442469">
    <property type="component" value="Unassembled WGS sequence"/>
</dbReference>
<dbReference type="Proteomes" id="UP000029278">
    <property type="component" value="Unassembled WGS sequence"/>
</dbReference>
<dbReference type="SUPFAM" id="SSF53697">
    <property type="entry name" value="SIS domain"/>
    <property type="match status" value="1"/>
</dbReference>
<keyword evidence="8" id="KW-1185">Reference proteome</keyword>
<evidence type="ECO:0000313" key="6">
    <source>
        <dbReference type="EMBL" id="KFM83847.1"/>
    </source>
</evidence>
<dbReference type="PROSITE" id="PS51071">
    <property type="entry name" value="HTH_RPIR"/>
    <property type="match status" value="1"/>
</dbReference>
<name>A0A090XHE5_PAEMA</name>
<dbReference type="PANTHER" id="PTHR30514:SF9">
    <property type="entry name" value="TRANSCRIPTIONAL REGULATOR"/>
    <property type="match status" value="1"/>
</dbReference>